<evidence type="ECO:0000313" key="2">
    <source>
        <dbReference type="EMBL" id="TRX90086.1"/>
    </source>
</evidence>
<reference evidence="3" key="1">
    <citation type="submission" date="2019-06" db="EMBL/GenBank/DDBJ databases">
        <title>Draft genome sequence of the griseofulvin-producing fungus Xylaria cubensis strain G536.</title>
        <authorList>
            <person name="Mead M.E."/>
            <person name="Raja H.A."/>
            <person name="Steenwyk J.L."/>
            <person name="Knowles S.L."/>
            <person name="Oberlies N.H."/>
            <person name="Rokas A."/>
        </authorList>
    </citation>
    <scope>NUCLEOTIDE SEQUENCE [LARGE SCALE GENOMIC DNA]</scope>
    <source>
        <strain evidence="3">G536</strain>
    </source>
</reference>
<feature type="compositionally biased region" description="Polar residues" evidence="1">
    <location>
        <begin position="264"/>
        <end position="290"/>
    </location>
</feature>
<feature type="region of interest" description="Disordered" evidence="1">
    <location>
        <begin position="216"/>
        <end position="334"/>
    </location>
</feature>
<keyword evidence="3" id="KW-1185">Reference proteome</keyword>
<dbReference type="OrthoDB" id="5374569at2759"/>
<proteinExistence type="predicted"/>
<feature type="compositionally biased region" description="Basic and acidic residues" evidence="1">
    <location>
        <begin position="237"/>
        <end position="250"/>
    </location>
</feature>
<feature type="region of interest" description="Disordered" evidence="1">
    <location>
        <begin position="165"/>
        <end position="184"/>
    </location>
</feature>
<feature type="compositionally biased region" description="Basic and acidic residues" evidence="1">
    <location>
        <begin position="297"/>
        <end position="309"/>
    </location>
</feature>
<dbReference type="EMBL" id="VFLP01000059">
    <property type="protein sequence ID" value="TRX90086.1"/>
    <property type="molecule type" value="Genomic_DNA"/>
</dbReference>
<feature type="compositionally biased region" description="Polar residues" evidence="1">
    <location>
        <begin position="16"/>
        <end position="26"/>
    </location>
</feature>
<dbReference type="Proteomes" id="UP000319160">
    <property type="component" value="Unassembled WGS sequence"/>
</dbReference>
<evidence type="ECO:0000256" key="1">
    <source>
        <dbReference type="SAM" id="MobiDB-lite"/>
    </source>
</evidence>
<comment type="caution">
    <text evidence="2">The sequence shown here is derived from an EMBL/GenBank/DDBJ whole genome shotgun (WGS) entry which is preliminary data.</text>
</comment>
<feature type="compositionally biased region" description="Polar residues" evidence="1">
    <location>
        <begin position="44"/>
        <end position="54"/>
    </location>
</feature>
<evidence type="ECO:0000313" key="3">
    <source>
        <dbReference type="Proteomes" id="UP000319160"/>
    </source>
</evidence>
<dbReference type="AlphaFoldDB" id="A0A553HQ61"/>
<feature type="region of interest" description="Disordered" evidence="1">
    <location>
        <begin position="1"/>
        <end position="82"/>
    </location>
</feature>
<organism evidence="2 3">
    <name type="scientific">Xylaria flabelliformis</name>
    <dbReference type="NCBI Taxonomy" id="2512241"/>
    <lineage>
        <taxon>Eukaryota</taxon>
        <taxon>Fungi</taxon>
        <taxon>Dikarya</taxon>
        <taxon>Ascomycota</taxon>
        <taxon>Pezizomycotina</taxon>
        <taxon>Sordariomycetes</taxon>
        <taxon>Xylariomycetidae</taxon>
        <taxon>Xylariales</taxon>
        <taxon>Xylariaceae</taxon>
        <taxon>Xylaria</taxon>
    </lineage>
</organism>
<dbReference type="STRING" id="2512241.A0A553HQ61"/>
<name>A0A553HQ61_9PEZI</name>
<feature type="compositionally biased region" description="Basic and acidic residues" evidence="1">
    <location>
        <begin position="29"/>
        <end position="39"/>
    </location>
</feature>
<accession>A0A553HQ61</accession>
<gene>
    <name evidence="2" type="ORF">FHL15_009005</name>
</gene>
<feature type="compositionally biased region" description="Low complexity" evidence="1">
    <location>
        <begin position="63"/>
        <end position="72"/>
    </location>
</feature>
<protein>
    <submittedName>
        <fullName evidence="2">Uncharacterized protein</fullName>
    </submittedName>
</protein>
<sequence>MPRILPWKRRERALFQNPTPADSSPVRNVKQEEARHAQDEADSVPSSDTVSATKKTLKRPRRSASTSTSTSPVPQPPQETLMIDGIDGDDRYRMVEDEFLTTAQQFTAHLHAAEYKRLKDASELENAQMIKNISRPVVGQVTNLVKIKQERKALIQKQRLATRKLRRDENGDDSTDDHKSSWQKLSLHGLMESPGKEAERLDSLPSALPVTRAAAGFNRMPSDVSLSRPKPRSSPDTTRHHMRESEDRVGDTSSHGLAHRISQPALSSSSTATKDPQTCQPKATEKSTVSDNEDMDIIARLKQRQEERRRNRGQRKSITSKSKLYSGDILPDFL</sequence>
<feature type="compositionally biased region" description="Basic residues" evidence="1">
    <location>
        <begin position="1"/>
        <end position="11"/>
    </location>
</feature>